<reference evidence="3" key="1">
    <citation type="journal article" date="2018" name="J. Anim. Genet.">
        <title>Acquired interbacterial defense systems protect against interspecies antagonism in the human gut microbiome.</title>
        <authorList>
            <person name="Ross B.D."/>
            <person name="Verster A.J."/>
            <person name="Radey M.C."/>
            <person name="Schmidtke D.T."/>
            <person name="Pope C.E."/>
            <person name="Hoffman L.R."/>
            <person name="Hajjar A."/>
            <person name="Peterson S.B."/>
            <person name="Borenstein E."/>
            <person name="Mougous J."/>
        </authorList>
    </citation>
    <scope>NUCLEOTIDE SEQUENCE [LARGE SCALE GENOMIC DNA]</scope>
    <source>
        <strain evidence="3">H204</strain>
    </source>
</reference>
<comment type="caution">
    <text evidence="2">The sequence shown here is derived from an EMBL/GenBank/DDBJ whole genome shotgun (WGS) entry which is preliminary data.</text>
</comment>
<sequence>MSKDAFLTDQACVSLKGRVHLYHKDRLFFLVFMHNKGLYVYNLALIYAFYSLLDLIHSHCQTVES</sequence>
<organism evidence="2 3">
    <name type="scientific">Bacteroides xylanisolvens</name>
    <dbReference type="NCBI Taxonomy" id="371601"/>
    <lineage>
        <taxon>Bacteria</taxon>
        <taxon>Pseudomonadati</taxon>
        <taxon>Bacteroidota</taxon>
        <taxon>Bacteroidia</taxon>
        <taxon>Bacteroidales</taxon>
        <taxon>Bacteroidaceae</taxon>
        <taxon>Bacteroides</taxon>
    </lineage>
</organism>
<dbReference type="AlphaFoldDB" id="A0AAI9RZG4"/>
<feature type="transmembrane region" description="Helical" evidence="1">
    <location>
        <begin position="38"/>
        <end position="56"/>
    </location>
</feature>
<evidence type="ECO:0000256" key="1">
    <source>
        <dbReference type="SAM" id="Phobius"/>
    </source>
</evidence>
<evidence type="ECO:0000313" key="2">
    <source>
        <dbReference type="EMBL" id="KAA9038960.1"/>
    </source>
</evidence>
<gene>
    <name evidence="2" type="ORF">F6S82_21625</name>
</gene>
<protein>
    <submittedName>
        <fullName evidence="2">Uncharacterized protein</fullName>
    </submittedName>
</protein>
<keyword evidence="1" id="KW-0812">Transmembrane</keyword>
<dbReference type="Proteomes" id="UP000327007">
    <property type="component" value="Unassembled WGS sequence"/>
</dbReference>
<evidence type="ECO:0000313" key="3">
    <source>
        <dbReference type="Proteomes" id="UP000327007"/>
    </source>
</evidence>
<proteinExistence type="predicted"/>
<accession>A0AAI9RZG4</accession>
<name>A0AAI9RZG4_9BACE</name>
<keyword evidence="1" id="KW-0472">Membrane</keyword>
<dbReference type="EMBL" id="VYQC01000016">
    <property type="protein sequence ID" value="KAA9038960.1"/>
    <property type="molecule type" value="Genomic_DNA"/>
</dbReference>
<keyword evidence="1" id="KW-1133">Transmembrane helix</keyword>